<keyword evidence="2" id="KW-0677">Repeat</keyword>
<dbReference type="Pfam" id="PF01428">
    <property type="entry name" value="zf-AN1"/>
    <property type="match status" value="1"/>
</dbReference>
<evidence type="ECO:0000256" key="4">
    <source>
        <dbReference type="ARBA" id="ARBA00022833"/>
    </source>
</evidence>
<name>A0A4P9Z4E3_9FUNG</name>
<accession>A0A4P9Z4E3</accession>
<dbReference type="EMBL" id="KZ989205">
    <property type="protein sequence ID" value="RKP27444.1"/>
    <property type="molecule type" value="Genomic_DNA"/>
</dbReference>
<proteinExistence type="predicted"/>
<dbReference type="InterPro" id="IPR057357">
    <property type="entry name" value="Znf-C2H2_ZFAND2A/B"/>
</dbReference>
<keyword evidence="3 5" id="KW-0863">Zinc-finger</keyword>
<dbReference type="Gene3D" id="4.10.1110.10">
    <property type="entry name" value="AN1-like Zinc finger"/>
    <property type="match status" value="1"/>
</dbReference>
<sequence>MEFYDVGKRCSLPECQQHVPTCPACAAPVTIAPDEVADDAVNRHLEQDCEEMKARTAQAKKKKPKKRCEAAGCHLVLGAIRPSSTCAHCARVLCLAHRFPEQHQCRKDTRRERCATAAEQRRLNPTVFMLHAH</sequence>
<evidence type="ECO:0000313" key="7">
    <source>
        <dbReference type="EMBL" id="RKP27444.1"/>
    </source>
</evidence>
<dbReference type="GO" id="GO:0008270">
    <property type="term" value="F:zinc ion binding"/>
    <property type="evidence" value="ECO:0007669"/>
    <property type="project" value="UniProtKB-KW"/>
</dbReference>
<dbReference type="GO" id="GO:0005737">
    <property type="term" value="C:cytoplasm"/>
    <property type="evidence" value="ECO:0007669"/>
    <property type="project" value="TreeGrafter"/>
</dbReference>
<evidence type="ECO:0000259" key="6">
    <source>
        <dbReference type="PROSITE" id="PS51039"/>
    </source>
</evidence>
<protein>
    <recommendedName>
        <fullName evidence="6">AN1-type domain-containing protein</fullName>
    </recommendedName>
</protein>
<dbReference type="OrthoDB" id="431929at2759"/>
<evidence type="ECO:0000256" key="2">
    <source>
        <dbReference type="ARBA" id="ARBA00022737"/>
    </source>
</evidence>
<dbReference type="SUPFAM" id="SSF118310">
    <property type="entry name" value="AN1-like Zinc finger"/>
    <property type="match status" value="1"/>
</dbReference>
<dbReference type="InterPro" id="IPR000058">
    <property type="entry name" value="Znf_AN1"/>
</dbReference>
<organism evidence="7 8">
    <name type="scientific">Syncephalis pseudoplumigaleata</name>
    <dbReference type="NCBI Taxonomy" id="1712513"/>
    <lineage>
        <taxon>Eukaryota</taxon>
        <taxon>Fungi</taxon>
        <taxon>Fungi incertae sedis</taxon>
        <taxon>Zoopagomycota</taxon>
        <taxon>Zoopagomycotina</taxon>
        <taxon>Zoopagomycetes</taxon>
        <taxon>Zoopagales</taxon>
        <taxon>Piptocephalidaceae</taxon>
        <taxon>Syncephalis</taxon>
    </lineage>
</organism>
<dbReference type="Proteomes" id="UP000278143">
    <property type="component" value="Unassembled WGS sequence"/>
</dbReference>
<dbReference type="Pfam" id="PF25403">
    <property type="entry name" value="zf-C2H2_ZFAND2"/>
    <property type="match status" value="1"/>
</dbReference>
<evidence type="ECO:0000256" key="1">
    <source>
        <dbReference type="ARBA" id="ARBA00022723"/>
    </source>
</evidence>
<evidence type="ECO:0000256" key="5">
    <source>
        <dbReference type="PROSITE-ProRule" id="PRU00449"/>
    </source>
</evidence>
<evidence type="ECO:0000256" key="3">
    <source>
        <dbReference type="ARBA" id="ARBA00022771"/>
    </source>
</evidence>
<dbReference type="PROSITE" id="PS51039">
    <property type="entry name" value="ZF_AN1"/>
    <property type="match status" value="1"/>
</dbReference>
<dbReference type="PANTHER" id="PTHR14677">
    <property type="entry name" value="ARSENITE INDUCUBLE RNA ASSOCIATED PROTEIN AIP-1-RELATED"/>
    <property type="match status" value="1"/>
</dbReference>
<evidence type="ECO:0000313" key="8">
    <source>
        <dbReference type="Proteomes" id="UP000278143"/>
    </source>
</evidence>
<dbReference type="InterPro" id="IPR035896">
    <property type="entry name" value="AN1-like_Znf"/>
</dbReference>
<keyword evidence="4" id="KW-0862">Zinc</keyword>
<keyword evidence="8" id="KW-1185">Reference proteome</keyword>
<reference evidence="8" key="1">
    <citation type="journal article" date="2018" name="Nat. Microbiol.">
        <title>Leveraging single-cell genomics to expand the fungal tree of life.</title>
        <authorList>
            <person name="Ahrendt S.R."/>
            <person name="Quandt C.A."/>
            <person name="Ciobanu D."/>
            <person name="Clum A."/>
            <person name="Salamov A."/>
            <person name="Andreopoulos B."/>
            <person name="Cheng J.F."/>
            <person name="Woyke T."/>
            <person name="Pelin A."/>
            <person name="Henrissat B."/>
            <person name="Reynolds N.K."/>
            <person name="Benny G.L."/>
            <person name="Smith M.E."/>
            <person name="James T.Y."/>
            <person name="Grigoriev I.V."/>
        </authorList>
    </citation>
    <scope>NUCLEOTIDE SEQUENCE [LARGE SCALE GENOMIC DNA]</scope>
    <source>
        <strain evidence="8">Benny S71-1</strain>
    </source>
</reference>
<feature type="domain" description="AN1-type" evidence="6">
    <location>
        <begin position="62"/>
        <end position="113"/>
    </location>
</feature>
<dbReference type="PANTHER" id="PTHR14677:SF20">
    <property type="entry name" value="ZINC FINGER AN1-TYPE CONTAINING 2A-RELATED"/>
    <property type="match status" value="1"/>
</dbReference>
<dbReference type="AlphaFoldDB" id="A0A4P9Z4E3"/>
<gene>
    <name evidence="7" type="ORF">SYNPS1DRAFT_26899</name>
</gene>
<keyword evidence="1" id="KW-0479">Metal-binding</keyword>